<dbReference type="PANTHER" id="PTHR12499">
    <property type="entry name" value="OPTIC ATROPHY 3 PROTEIN OPA3"/>
    <property type="match status" value="1"/>
</dbReference>
<dbReference type="GO" id="GO:0019216">
    <property type="term" value="P:regulation of lipid metabolic process"/>
    <property type="evidence" value="ECO:0007669"/>
    <property type="project" value="TreeGrafter"/>
</dbReference>
<sequence length="231" mass="26302">MVVGVFPALKLGVLFIKQISKPLSKIIVNQAKNHPVFRTYFIIPPAQFYHWAEVKAKMYLMNLGKPTKVAKLNEQMAIELGASLMGEVIIFGVAGGCLVLEYNRQAAKEAKKEEIRLMQLQKFTDDIQALNNMTKKQEAEMEYLRQSLEELAKKTKTKLPEKKTEPSEKPPSEGDKQNVINRAITYYETEVKKKEKPITIPDLSLRSLVHKTCYNLSIIDNIQSVSDCMQI</sequence>
<protein>
    <recommendedName>
        <fullName evidence="7">OPA3-like protein</fullName>
    </recommendedName>
</protein>
<dbReference type="Proteomes" id="UP000215335">
    <property type="component" value="Unassembled WGS sequence"/>
</dbReference>
<dbReference type="GO" id="GO:0005739">
    <property type="term" value="C:mitochondrion"/>
    <property type="evidence" value="ECO:0007669"/>
    <property type="project" value="TreeGrafter"/>
</dbReference>
<evidence type="ECO:0008006" key="7">
    <source>
        <dbReference type="Google" id="ProtNLM"/>
    </source>
</evidence>
<dbReference type="InterPro" id="IPR010754">
    <property type="entry name" value="OPA3-like"/>
</dbReference>
<dbReference type="Pfam" id="PF07047">
    <property type="entry name" value="OPA3"/>
    <property type="match status" value="1"/>
</dbReference>
<evidence type="ECO:0000313" key="6">
    <source>
        <dbReference type="Proteomes" id="UP000215335"/>
    </source>
</evidence>
<feature type="compositionally biased region" description="Basic and acidic residues" evidence="4">
    <location>
        <begin position="154"/>
        <end position="176"/>
    </location>
</feature>
<evidence type="ECO:0000256" key="1">
    <source>
        <dbReference type="ARBA" id="ARBA00007584"/>
    </source>
</evidence>
<proteinExistence type="inferred from homology"/>
<dbReference type="PANTHER" id="PTHR12499:SF0">
    <property type="entry name" value="OPTIC ATROPHY 3 PROTEIN"/>
    <property type="match status" value="1"/>
</dbReference>
<reference evidence="5 6" key="1">
    <citation type="journal article" date="2017" name="Curr. Biol.">
        <title>The Evolution of Venom by Co-option of Single-Copy Genes.</title>
        <authorList>
            <person name="Martinson E.O."/>
            <person name="Mrinalini"/>
            <person name="Kelkar Y.D."/>
            <person name="Chang C.H."/>
            <person name="Werren J.H."/>
        </authorList>
    </citation>
    <scope>NUCLEOTIDE SEQUENCE [LARGE SCALE GENOMIC DNA]</scope>
    <source>
        <strain evidence="5 6">Alberta</strain>
        <tissue evidence="5">Whole body</tissue>
    </source>
</reference>
<evidence type="ECO:0000313" key="5">
    <source>
        <dbReference type="EMBL" id="OXU24304.1"/>
    </source>
</evidence>
<dbReference type="STRING" id="543379.A0A232F0U7"/>
<dbReference type="EMBL" id="NNAY01001341">
    <property type="protein sequence ID" value="OXU24304.1"/>
    <property type="molecule type" value="Genomic_DNA"/>
</dbReference>
<gene>
    <name evidence="5" type="ORF">TSAR_007372</name>
</gene>
<evidence type="ECO:0000256" key="4">
    <source>
        <dbReference type="SAM" id="MobiDB-lite"/>
    </source>
</evidence>
<keyword evidence="6" id="KW-1185">Reference proteome</keyword>
<keyword evidence="2 3" id="KW-0175">Coiled coil</keyword>
<dbReference type="OrthoDB" id="2129069at2759"/>
<comment type="caution">
    <text evidence="5">The sequence shown here is derived from an EMBL/GenBank/DDBJ whole genome shotgun (WGS) entry which is preliminary data.</text>
</comment>
<evidence type="ECO:0000256" key="2">
    <source>
        <dbReference type="ARBA" id="ARBA00023054"/>
    </source>
</evidence>
<organism evidence="5 6">
    <name type="scientific">Trichomalopsis sarcophagae</name>
    <dbReference type="NCBI Taxonomy" id="543379"/>
    <lineage>
        <taxon>Eukaryota</taxon>
        <taxon>Metazoa</taxon>
        <taxon>Ecdysozoa</taxon>
        <taxon>Arthropoda</taxon>
        <taxon>Hexapoda</taxon>
        <taxon>Insecta</taxon>
        <taxon>Pterygota</taxon>
        <taxon>Neoptera</taxon>
        <taxon>Endopterygota</taxon>
        <taxon>Hymenoptera</taxon>
        <taxon>Apocrita</taxon>
        <taxon>Proctotrupomorpha</taxon>
        <taxon>Chalcidoidea</taxon>
        <taxon>Pteromalidae</taxon>
        <taxon>Pteromalinae</taxon>
        <taxon>Trichomalopsis</taxon>
    </lineage>
</organism>
<name>A0A232F0U7_9HYME</name>
<feature type="region of interest" description="Disordered" evidence="4">
    <location>
        <begin position="154"/>
        <end position="179"/>
    </location>
</feature>
<evidence type="ECO:0000256" key="3">
    <source>
        <dbReference type="SAM" id="Coils"/>
    </source>
</evidence>
<feature type="coiled-coil region" evidence="3">
    <location>
        <begin position="120"/>
        <end position="154"/>
    </location>
</feature>
<dbReference type="AlphaFoldDB" id="A0A232F0U7"/>
<comment type="similarity">
    <text evidence="1">Belongs to the OPA3 family.</text>
</comment>
<accession>A0A232F0U7</accession>